<evidence type="ECO:0000256" key="11">
    <source>
        <dbReference type="ARBA" id="ARBA00023136"/>
    </source>
</evidence>
<evidence type="ECO:0000259" key="14">
    <source>
        <dbReference type="PROSITE" id="PS50109"/>
    </source>
</evidence>
<dbReference type="PROSITE" id="PS50109">
    <property type="entry name" value="HIS_KIN"/>
    <property type="match status" value="1"/>
</dbReference>
<evidence type="ECO:0000256" key="13">
    <source>
        <dbReference type="SAM" id="Phobius"/>
    </source>
</evidence>
<dbReference type="GO" id="GO:0005886">
    <property type="term" value="C:plasma membrane"/>
    <property type="evidence" value="ECO:0007669"/>
    <property type="project" value="UniProtKB-SubCell"/>
</dbReference>
<dbReference type="Gene3D" id="1.10.287.130">
    <property type="match status" value="1"/>
</dbReference>
<evidence type="ECO:0000256" key="6">
    <source>
        <dbReference type="ARBA" id="ARBA00022679"/>
    </source>
</evidence>
<reference evidence="16" key="1">
    <citation type="submission" date="2016-08" db="EMBL/GenBank/DDBJ databases">
        <title>Complete Genome Seqeunce of Paenibacillus sp. BIHB 4019 from tea rhizoplane.</title>
        <authorList>
            <person name="Thakur R."/>
            <person name="Swarnkar M.K."/>
            <person name="Gulati A."/>
        </authorList>
    </citation>
    <scope>NUCLEOTIDE SEQUENCE [LARGE SCALE GENOMIC DNA]</scope>
    <source>
        <strain evidence="16">BIHB4019</strain>
    </source>
</reference>
<dbReference type="Gene3D" id="3.30.565.10">
    <property type="entry name" value="Histidine kinase-like ATPase, C-terminal domain"/>
    <property type="match status" value="1"/>
</dbReference>
<dbReference type="PANTHER" id="PTHR43711:SF28">
    <property type="entry name" value="SENSOR HISTIDINE KINASE YXDK"/>
    <property type="match status" value="1"/>
</dbReference>
<evidence type="ECO:0000256" key="12">
    <source>
        <dbReference type="SAM" id="Coils"/>
    </source>
</evidence>
<dbReference type="Pfam" id="PF00512">
    <property type="entry name" value="HisKA"/>
    <property type="match status" value="1"/>
</dbReference>
<evidence type="ECO:0000259" key="15">
    <source>
        <dbReference type="PROSITE" id="PS50885"/>
    </source>
</evidence>
<evidence type="ECO:0000256" key="9">
    <source>
        <dbReference type="ARBA" id="ARBA00022840"/>
    </source>
</evidence>
<dbReference type="InterPro" id="IPR036097">
    <property type="entry name" value="HisK_dim/P_sf"/>
</dbReference>
<dbReference type="InterPro" id="IPR003660">
    <property type="entry name" value="HAMP_dom"/>
</dbReference>
<sequence>MRISLKLRMSIVLVVLLALTVSVLSMMVLGGIKRDQQERTEKLLAKQSEVAAQYVRQSFATSEPPLALDAFMPLRGQRLALYISMISGMQTTLYDTQGKEAGSSIPVGGEKGANLSDTLQYALDGKIAYQTAGDSLIYFAPLQGEDGLLGVVSFHYSLKNDHQFAQTIRELFQTAGIIAVVAGAAMGYAYFYRLAAVISRLRSAAGNIREGRYLQQNPVRRRDELGDLSQDIFFMSSAIERHIEEMKEEQRKLTLAILKLQQLEQQQKQFIGNISHEFKTPLTSIRAYVDLLDMYRDDPKLIDEAIQSMGKESGRLYDMVEKVLHLAALEKYEFEQQAEVLQLDELLLDLCTRMQGKAAKFDLLLQTQLEPAVIWADRESLMQIFINLIDNAIKYNRPGGQIEVALHVDGNRVNVVVRDTGIGIPAEAHDKIFEPFYTVNRDRSRISGGTGLGLSLVKQLAEAQKGELVLVRSGDDGTTFKVYFPLYNG</sequence>
<dbReference type="SUPFAM" id="SSF47384">
    <property type="entry name" value="Homodimeric domain of signal transducing histidine kinase"/>
    <property type="match status" value="1"/>
</dbReference>
<proteinExistence type="predicted"/>
<dbReference type="InterPro" id="IPR003661">
    <property type="entry name" value="HisK_dim/P_dom"/>
</dbReference>
<dbReference type="Pfam" id="PF02518">
    <property type="entry name" value="HATPase_c"/>
    <property type="match status" value="1"/>
</dbReference>
<dbReference type="AlphaFoldDB" id="A0A1B2DI12"/>
<evidence type="ECO:0000256" key="7">
    <source>
        <dbReference type="ARBA" id="ARBA00022741"/>
    </source>
</evidence>
<keyword evidence="6" id="KW-0808">Transferase</keyword>
<keyword evidence="13" id="KW-0812">Transmembrane</keyword>
<dbReference type="PANTHER" id="PTHR43711">
    <property type="entry name" value="TWO-COMPONENT HISTIDINE KINASE"/>
    <property type="match status" value="1"/>
</dbReference>
<feature type="transmembrane region" description="Helical" evidence="13">
    <location>
        <begin position="171"/>
        <end position="192"/>
    </location>
</feature>
<dbReference type="InterPro" id="IPR036890">
    <property type="entry name" value="HATPase_C_sf"/>
</dbReference>
<comment type="subcellular location">
    <subcellularLocation>
        <location evidence="2">Cell membrane</location>
        <topology evidence="2">Multi-pass membrane protein</topology>
    </subcellularLocation>
</comment>
<dbReference type="SMART" id="SM00387">
    <property type="entry name" value="HATPase_c"/>
    <property type="match status" value="1"/>
</dbReference>
<evidence type="ECO:0000256" key="5">
    <source>
        <dbReference type="ARBA" id="ARBA00022553"/>
    </source>
</evidence>
<dbReference type="InterPro" id="IPR005467">
    <property type="entry name" value="His_kinase_dom"/>
</dbReference>
<dbReference type="FunFam" id="3.30.565.10:FF:000006">
    <property type="entry name" value="Sensor histidine kinase WalK"/>
    <property type="match status" value="1"/>
</dbReference>
<dbReference type="EC" id="2.7.13.3" evidence="3"/>
<dbReference type="InterPro" id="IPR004358">
    <property type="entry name" value="Sig_transdc_His_kin-like_C"/>
</dbReference>
<dbReference type="InterPro" id="IPR003594">
    <property type="entry name" value="HATPase_dom"/>
</dbReference>
<keyword evidence="4" id="KW-1003">Cell membrane</keyword>
<comment type="catalytic activity">
    <reaction evidence="1">
        <text>ATP + protein L-histidine = ADP + protein N-phospho-L-histidine.</text>
        <dbReference type="EC" id="2.7.13.3"/>
    </reaction>
</comment>
<evidence type="ECO:0000256" key="4">
    <source>
        <dbReference type="ARBA" id="ARBA00022475"/>
    </source>
</evidence>
<keyword evidence="9" id="KW-0067">ATP-binding</keyword>
<keyword evidence="10" id="KW-0902">Two-component regulatory system</keyword>
<keyword evidence="11 13" id="KW-0472">Membrane</keyword>
<evidence type="ECO:0000313" key="16">
    <source>
        <dbReference type="EMBL" id="ANY67358.1"/>
    </source>
</evidence>
<evidence type="ECO:0000256" key="10">
    <source>
        <dbReference type="ARBA" id="ARBA00023012"/>
    </source>
</evidence>
<dbReference type="GO" id="GO:0005524">
    <property type="term" value="F:ATP binding"/>
    <property type="evidence" value="ECO:0007669"/>
    <property type="project" value="UniProtKB-KW"/>
</dbReference>
<feature type="domain" description="HAMP" evidence="15">
    <location>
        <begin position="192"/>
        <end position="244"/>
    </location>
</feature>
<accession>A0A1B2DI12</accession>
<dbReference type="Gene3D" id="6.10.340.10">
    <property type="match status" value="1"/>
</dbReference>
<keyword evidence="12" id="KW-0175">Coiled coil</keyword>
<dbReference type="RefSeq" id="WP_099518564.1">
    <property type="nucleotide sequence ID" value="NZ_CP016808.1"/>
</dbReference>
<dbReference type="CDD" id="cd00075">
    <property type="entry name" value="HATPase"/>
    <property type="match status" value="1"/>
</dbReference>
<evidence type="ECO:0000256" key="8">
    <source>
        <dbReference type="ARBA" id="ARBA00022777"/>
    </source>
</evidence>
<dbReference type="FunFam" id="1.10.287.130:FF:000001">
    <property type="entry name" value="Two-component sensor histidine kinase"/>
    <property type="match status" value="1"/>
</dbReference>
<dbReference type="EMBL" id="CP016808">
    <property type="protein sequence ID" value="ANY67358.1"/>
    <property type="molecule type" value="Genomic_DNA"/>
</dbReference>
<evidence type="ECO:0000256" key="1">
    <source>
        <dbReference type="ARBA" id="ARBA00000085"/>
    </source>
</evidence>
<keyword evidence="5" id="KW-0597">Phosphoprotein</keyword>
<gene>
    <name evidence="16" type="ORF">BBD42_13395</name>
</gene>
<evidence type="ECO:0000256" key="2">
    <source>
        <dbReference type="ARBA" id="ARBA00004651"/>
    </source>
</evidence>
<organism evidence="16">
    <name type="scientific">Paenibacillus sp. BIHB 4019</name>
    <dbReference type="NCBI Taxonomy" id="1870819"/>
    <lineage>
        <taxon>Bacteria</taxon>
        <taxon>Bacillati</taxon>
        <taxon>Bacillota</taxon>
        <taxon>Bacilli</taxon>
        <taxon>Bacillales</taxon>
        <taxon>Paenibacillaceae</taxon>
        <taxon>Paenibacillus</taxon>
    </lineage>
</organism>
<dbReference type="SUPFAM" id="SSF55874">
    <property type="entry name" value="ATPase domain of HSP90 chaperone/DNA topoisomerase II/histidine kinase"/>
    <property type="match status" value="1"/>
</dbReference>
<dbReference type="CDD" id="cd06225">
    <property type="entry name" value="HAMP"/>
    <property type="match status" value="1"/>
</dbReference>
<dbReference type="PRINTS" id="PR00344">
    <property type="entry name" value="BCTRLSENSOR"/>
</dbReference>
<dbReference type="SMART" id="SM00388">
    <property type="entry name" value="HisKA"/>
    <property type="match status" value="1"/>
</dbReference>
<feature type="coiled-coil region" evidence="12">
    <location>
        <begin position="239"/>
        <end position="266"/>
    </location>
</feature>
<protein>
    <recommendedName>
        <fullName evidence="3">histidine kinase</fullName>
        <ecNumber evidence="3">2.7.13.3</ecNumber>
    </recommendedName>
</protein>
<keyword evidence="13" id="KW-1133">Transmembrane helix</keyword>
<evidence type="ECO:0000256" key="3">
    <source>
        <dbReference type="ARBA" id="ARBA00012438"/>
    </source>
</evidence>
<dbReference type="InterPro" id="IPR050736">
    <property type="entry name" value="Sensor_HK_Regulatory"/>
</dbReference>
<dbReference type="GO" id="GO:0000155">
    <property type="term" value="F:phosphorelay sensor kinase activity"/>
    <property type="evidence" value="ECO:0007669"/>
    <property type="project" value="InterPro"/>
</dbReference>
<feature type="domain" description="Histidine kinase" evidence="14">
    <location>
        <begin position="273"/>
        <end position="488"/>
    </location>
</feature>
<dbReference type="CDD" id="cd00082">
    <property type="entry name" value="HisKA"/>
    <property type="match status" value="1"/>
</dbReference>
<name>A0A1B2DI12_9BACL</name>
<keyword evidence="7" id="KW-0547">Nucleotide-binding</keyword>
<dbReference type="PROSITE" id="PS50885">
    <property type="entry name" value="HAMP"/>
    <property type="match status" value="1"/>
</dbReference>
<keyword evidence="8 16" id="KW-0418">Kinase</keyword>